<dbReference type="Pfam" id="PF17921">
    <property type="entry name" value="Integrase_H2C2"/>
    <property type="match status" value="1"/>
</dbReference>
<name>A0A1Q3ED09_LENED</name>
<dbReference type="GO" id="GO:0003824">
    <property type="term" value="F:catalytic activity"/>
    <property type="evidence" value="ECO:0007669"/>
    <property type="project" value="UniProtKB-KW"/>
</dbReference>
<accession>A0A1Q3ED09</accession>
<organism evidence="6 7">
    <name type="scientific">Lentinula edodes</name>
    <name type="common">Shiitake mushroom</name>
    <name type="synonym">Lentinus edodes</name>
    <dbReference type="NCBI Taxonomy" id="5353"/>
    <lineage>
        <taxon>Eukaryota</taxon>
        <taxon>Fungi</taxon>
        <taxon>Dikarya</taxon>
        <taxon>Basidiomycota</taxon>
        <taxon>Agaricomycotina</taxon>
        <taxon>Agaricomycetes</taxon>
        <taxon>Agaricomycetidae</taxon>
        <taxon>Agaricales</taxon>
        <taxon>Marasmiineae</taxon>
        <taxon>Omphalotaceae</taxon>
        <taxon>Lentinula</taxon>
    </lineage>
</organism>
<dbReference type="AlphaFoldDB" id="A0A1Q3ED09"/>
<feature type="coiled-coil region" evidence="3">
    <location>
        <begin position="1068"/>
        <end position="1095"/>
    </location>
</feature>
<evidence type="ECO:0000256" key="3">
    <source>
        <dbReference type="SAM" id="Coils"/>
    </source>
</evidence>
<dbReference type="CDD" id="cd01647">
    <property type="entry name" value="RT_LTR"/>
    <property type="match status" value="1"/>
</dbReference>
<dbReference type="GO" id="GO:0015074">
    <property type="term" value="P:DNA integration"/>
    <property type="evidence" value="ECO:0007669"/>
    <property type="project" value="InterPro"/>
</dbReference>
<proteinExistence type="predicted"/>
<evidence type="ECO:0000259" key="5">
    <source>
        <dbReference type="PROSITE" id="PS50994"/>
    </source>
</evidence>
<protein>
    <submittedName>
        <fullName evidence="6">DNA RNA polymerase</fullName>
    </submittedName>
</protein>
<keyword evidence="7" id="KW-1185">Reference proteome</keyword>
<dbReference type="InterPro" id="IPR012337">
    <property type="entry name" value="RNaseH-like_sf"/>
</dbReference>
<reference evidence="6 7" key="2">
    <citation type="submission" date="2017-02" db="EMBL/GenBank/DDBJ databases">
        <title>A genome survey and senescence transcriptome analysis in Lentinula edodes.</title>
        <authorList>
            <person name="Sakamoto Y."/>
            <person name="Nakade K."/>
            <person name="Sato S."/>
            <person name="Yoshida Y."/>
            <person name="Miyazaki K."/>
            <person name="Natsume S."/>
            <person name="Konno N."/>
        </authorList>
    </citation>
    <scope>NUCLEOTIDE SEQUENCE [LARGE SCALE GENOMIC DNA]</scope>
    <source>
        <strain evidence="6 7">NBRC 111202</strain>
    </source>
</reference>
<dbReference type="STRING" id="5353.A0A1Q3ED09"/>
<dbReference type="PANTHER" id="PTHR37984:SF5">
    <property type="entry name" value="PROTEIN NYNRIN-LIKE"/>
    <property type="match status" value="1"/>
</dbReference>
<dbReference type="Gene3D" id="1.10.340.70">
    <property type="match status" value="1"/>
</dbReference>
<dbReference type="Proteomes" id="UP000188533">
    <property type="component" value="Unassembled WGS sequence"/>
</dbReference>
<dbReference type="InterPro" id="IPR041588">
    <property type="entry name" value="Integrase_H2C2"/>
</dbReference>
<dbReference type="InterPro" id="IPR001584">
    <property type="entry name" value="Integrase_cat-core"/>
</dbReference>
<dbReference type="PANTHER" id="PTHR37984">
    <property type="entry name" value="PROTEIN CBG26694"/>
    <property type="match status" value="1"/>
</dbReference>
<dbReference type="Gene3D" id="3.30.420.10">
    <property type="entry name" value="Ribonuclease H-like superfamily/Ribonuclease H"/>
    <property type="match status" value="1"/>
</dbReference>
<keyword evidence="2" id="KW-0511">Multifunctional enzyme</keyword>
<dbReference type="FunFam" id="1.10.340.70:FF:000001">
    <property type="entry name" value="Retrovirus-related Pol polyprotein from transposon gypsy-like Protein"/>
    <property type="match status" value="1"/>
</dbReference>
<dbReference type="SUPFAM" id="SSF53098">
    <property type="entry name" value="Ribonuclease H-like"/>
    <property type="match status" value="1"/>
</dbReference>
<dbReference type="Pfam" id="PF17919">
    <property type="entry name" value="RT_RNaseH_2"/>
    <property type="match status" value="1"/>
</dbReference>
<dbReference type="Gene3D" id="3.30.70.270">
    <property type="match status" value="2"/>
</dbReference>
<dbReference type="InterPro" id="IPR043128">
    <property type="entry name" value="Rev_trsase/Diguanyl_cyclase"/>
</dbReference>
<dbReference type="InterPro" id="IPR050951">
    <property type="entry name" value="Retrovirus_Pol_polyprotein"/>
</dbReference>
<dbReference type="InterPro" id="IPR041577">
    <property type="entry name" value="RT_RNaseH_2"/>
</dbReference>
<keyword evidence="1" id="KW-0694">RNA-binding</keyword>
<sequence length="1220" mass="138674">MEFEELQEGKEAAFIVELNTAELSADSSDFRGHVSIPLISASLGDSPGIDKINLAFIHAYAYFTYDAPTFESFTLCSAISAAEPAHPASPIHLNKSQTLLQQKLHSSPPKNCTQEISNKNIFTFETFAATKKRYKPVERRTQPVPATLPEKFRVVRHFPSDPLEHLPTLNPTPPPFVPTGRYTQERKEFIDSVHDREFLWPQEMDAIHHLMMLHEKAFAWCEEEKGQLKAEYFPPVEMPVIEHTPWRVPTLPIPPGLTDRIVDIVREKIRTGVYEPSNSSYRTRWFAVVKKDGSSLRLVHDLQPLNAVTVRDSSIPPVLEHLAEAYACRSVLATLDMYVGYDERMLAIPSRDYTTFQTPLGALRLTSIPMGWTNSLQIFHGDVTFILQPEIPEYTLPYVDDVNVRGPATRYELADGGYETIPENPGIRRFIWEHLNTLNRILTRMEYAGGTFSGMKTLLAVAEALITGHRCSYEGRIPDPTRLEKVVNWGPLQKLTDVRAFLGTVGVCRIFIDRFAEKAEPLVRLTRKDIPFQFGAEEAQSQKLLKDALVESPAIRPLDYSNGAPIVLSVDSCNIAIGYILMQLSTRDPSIRYINRFGSITLNEREARYSQAKLELYGLFRALRATRLWTVGAQHFVVEVDALYIRGMINNPDIQPNAAVNRWIAGILLFSFTMVHVPSERIAADGPSRRTRQPDDTPEDEDDFEDWIDHANGFMHFINDSPSLSSTLNALAALPIFAVEPIASAGEAEFVPYSVVPRSHRALSIDNRLESVRSYLQDLQRPGGLSDNQYHQFIKYCLQFFVDSSGRLWRKDPQGSHRLVIPQHRRLPIIKEAHDNMGHKGVWATTTTIRTRFWWPRQAEDVKWYVRTCHLCQLRQTEKLRIPPVVTEPMGLFAKCYMDVMEMPKSGGYKYIVHGRCSSSAYPEFRKLRRQTGEAIANWIFEEILCRWGALRVIVTDNGTPFVLALDILAKRYGIRHITISPYNSQAAGVIERKHYDVRESLVKAAKGDASSWSPTAHSVYWAERVTARRSTGASPYFLSHGCHPLLPLDIEEATYLLPPPDSVLSTEDLLARRARELQKRTEDLEDMRKHVHQNRLDGIHRFEQKHLQSIKNYDFKLGDLVIARNTRVEKTFSAKNRMRYMGPLIVIRRNRGGAYIVAELDGTVWRTPVGAFRVIPYLARSTLPLPNLTEFLDISTKELAELEASDANGGVDEEILIPE</sequence>
<evidence type="ECO:0000313" key="6">
    <source>
        <dbReference type="EMBL" id="GAW05095.1"/>
    </source>
</evidence>
<evidence type="ECO:0000313" key="7">
    <source>
        <dbReference type="Proteomes" id="UP000188533"/>
    </source>
</evidence>
<dbReference type="SUPFAM" id="SSF56672">
    <property type="entry name" value="DNA/RNA polymerases"/>
    <property type="match status" value="1"/>
</dbReference>
<dbReference type="InterPro" id="IPR036397">
    <property type="entry name" value="RNaseH_sf"/>
</dbReference>
<dbReference type="GO" id="GO:0003723">
    <property type="term" value="F:RNA binding"/>
    <property type="evidence" value="ECO:0007669"/>
    <property type="project" value="UniProtKB-KW"/>
</dbReference>
<feature type="domain" description="Integrase catalytic" evidence="5">
    <location>
        <begin position="885"/>
        <end position="1056"/>
    </location>
</feature>
<evidence type="ECO:0000256" key="1">
    <source>
        <dbReference type="ARBA" id="ARBA00022884"/>
    </source>
</evidence>
<comment type="caution">
    <text evidence="6">The sequence shown here is derived from an EMBL/GenBank/DDBJ whole genome shotgun (WGS) entry which is preliminary data.</text>
</comment>
<dbReference type="InterPro" id="IPR043502">
    <property type="entry name" value="DNA/RNA_pol_sf"/>
</dbReference>
<dbReference type="EMBL" id="BDGU01000232">
    <property type="protein sequence ID" value="GAW05095.1"/>
    <property type="molecule type" value="Genomic_DNA"/>
</dbReference>
<dbReference type="Gene3D" id="3.10.10.10">
    <property type="entry name" value="HIV Type 1 Reverse Transcriptase, subunit A, domain 1"/>
    <property type="match status" value="1"/>
</dbReference>
<dbReference type="GO" id="GO:0005634">
    <property type="term" value="C:nucleus"/>
    <property type="evidence" value="ECO:0007669"/>
    <property type="project" value="UniProtKB-ARBA"/>
</dbReference>
<reference evidence="6 7" key="1">
    <citation type="submission" date="2016-08" db="EMBL/GenBank/DDBJ databases">
        <authorList>
            <consortium name="Lentinula edodes genome sequencing consortium"/>
            <person name="Sakamoto Y."/>
            <person name="Nakade K."/>
            <person name="Sato S."/>
            <person name="Yoshida Y."/>
            <person name="Miyazaki K."/>
            <person name="Natsume S."/>
            <person name="Konno N."/>
        </authorList>
    </citation>
    <scope>NUCLEOTIDE SEQUENCE [LARGE SCALE GENOMIC DNA]</scope>
    <source>
        <strain evidence="6 7">NBRC 111202</strain>
    </source>
</reference>
<evidence type="ECO:0000256" key="2">
    <source>
        <dbReference type="ARBA" id="ARBA00023268"/>
    </source>
</evidence>
<gene>
    <name evidence="6" type="ORF">LENED_006930</name>
</gene>
<evidence type="ECO:0000256" key="4">
    <source>
        <dbReference type="SAM" id="MobiDB-lite"/>
    </source>
</evidence>
<feature type="region of interest" description="Disordered" evidence="4">
    <location>
        <begin position="683"/>
        <end position="703"/>
    </location>
</feature>
<keyword evidence="3" id="KW-0175">Coiled coil</keyword>
<dbReference type="PROSITE" id="PS50994">
    <property type="entry name" value="INTEGRASE"/>
    <property type="match status" value="1"/>
</dbReference>